<dbReference type="EMBL" id="CADEAL010004458">
    <property type="protein sequence ID" value="CAB1460038.1"/>
    <property type="molecule type" value="Genomic_DNA"/>
</dbReference>
<evidence type="ECO:0000313" key="3">
    <source>
        <dbReference type="Proteomes" id="UP001153269"/>
    </source>
</evidence>
<dbReference type="Proteomes" id="UP001153269">
    <property type="component" value="Unassembled WGS sequence"/>
</dbReference>
<feature type="region of interest" description="Disordered" evidence="1">
    <location>
        <begin position="1"/>
        <end position="83"/>
    </location>
</feature>
<comment type="caution">
    <text evidence="2">The sequence shown here is derived from an EMBL/GenBank/DDBJ whole genome shotgun (WGS) entry which is preliminary data.</text>
</comment>
<feature type="compositionally biased region" description="Acidic residues" evidence="1">
    <location>
        <begin position="1"/>
        <end position="17"/>
    </location>
</feature>
<reference evidence="2" key="1">
    <citation type="submission" date="2020-03" db="EMBL/GenBank/DDBJ databases">
        <authorList>
            <person name="Weist P."/>
        </authorList>
    </citation>
    <scope>NUCLEOTIDE SEQUENCE</scope>
</reference>
<evidence type="ECO:0000313" key="2">
    <source>
        <dbReference type="EMBL" id="CAB1460038.1"/>
    </source>
</evidence>
<evidence type="ECO:0000256" key="1">
    <source>
        <dbReference type="SAM" id="MobiDB-lite"/>
    </source>
</evidence>
<accession>A0A9N7VZJ5</accession>
<protein>
    <submittedName>
        <fullName evidence="2">Uncharacterized protein</fullName>
    </submittedName>
</protein>
<keyword evidence="3" id="KW-1185">Reference proteome</keyword>
<sequence length="95" mass="11025">MDESVWGGEEEEEEEEEPFLKSQQQCRVYQTSLSRAAADQRAGRSIRDSSSCSYRKRHQEARATQPQPRGAVDGQRRHSWHLRSVPMRETLPLLI</sequence>
<feature type="compositionally biased region" description="Polar residues" evidence="1">
    <location>
        <begin position="21"/>
        <end position="34"/>
    </location>
</feature>
<gene>
    <name evidence="2" type="ORF">PLEPLA_LOCUS47875</name>
</gene>
<dbReference type="AlphaFoldDB" id="A0A9N7VZJ5"/>
<proteinExistence type="predicted"/>
<name>A0A9N7VZJ5_PLEPL</name>
<organism evidence="2 3">
    <name type="scientific">Pleuronectes platessa</name>
    <name type="common">European plaice</name>
    <dbReference type="NCBI Taxonomy" id="8262"/>
    <lineage>
        <taxon>Eukaryota</taxon>
        <taxon>Metazoa</taxon>
        <taxon>Chordata</taxon>
        <taxon>Craniata</taxon>
        <taxon>Vertebrata</taxon>
        <taxon>Euteleostomi</taxon>
        <taxon>Actinopterygii</taxon>
        <taxon>Neopterygii</taxon>
        <taxon>Teleostei</taxon>
        <taxon>Neoteleostei</taxon>
        <taxon>Acanthomorphata</taxon>
        <taxon>Carangaria</taxon>
        <taxon>Pleuronectiformes</taxon>
        <taxon>Pleuronectoidei</taxon>
        <taxon>Pleuronectidae</taxon>
        <taxon>Pleuronectes</taxon>
    </lineage>
</organism>